<evidence type="ECO:0008006" key="3">
    <source>
        <dbReference type="Google" id="ProtNLM"/>
    </source>
</evidence>
<dbReference type="Gene3D" id="3.30.56.110">
    <property type="entry name" value="Protein of unknown function DUF2237"/>
    <property type="match status" value="1"/>
</dbReference>
<dbReference type="InterPro" id="IPR018714">
    <property type="entry name" value="DUF2237"/>
</dbReference>
<evidence type="ECO:0000313" key="1">
    <source>
        <dbReference type="EMBL" id="SEJ58483.1"/>
    </source>
</evidence>
<dbReference type="STRING" id="1416801.SAMN05192553_105240"/>
<dbReference type="EMBL" id="FNZH01000005">
    <property type="protein sequence ID" value="SEJ58483.1"/>
    <property type="molecule type" value="Genomic_DNA"/>
</dbReference>
<dbReference type="AlphaFoldDB" id="A0A1H6ZYC8"/>
<evidence type="ECO:0000313" key="2">
    <source>
        <dbReference type="Proteomes" id="UP000199403"/>
    </source>
</evidence>
<keyword evidence="2" id="KW-1185">Reference proteome</keyword>
<gene>
    <name evidence="1" type="ORF">SAMN05192553_105240</name>
</gene>
<dbReference type="OrthoDB" id="9792525at2"/>
<name>A0A1H6ZYC8_9BACT</name>
<sequence>MATNVFGQPLLPCCFNPLTGFYRDGYCRTGTDDTGTHTVCAIMTAEFLQFSLSVGNDLTTPRPEYGFPGLKPGDKWCLCLTRWLQAYHADVAPSVILEATHEKTLDLIPLDELIAFAAK</sequence>
<dbReference type="Proteomes" id="UP000199403">
    <property type="component" value="Unassembled WGS sequence"/>
</dbReference>
<accession>A0A1H6ZYC8</accession>
<dbReference type="PANTHER" id="PTHR37466">
    <property type="entry name" value="SLR1628 PROTEIN"/>
    <property type="match status" value="1"/>
</dbReference>
<reference evidence="2" key="1">
    <citation type="submission" date="2016-10" db="EMBL/GenBank/DDBJ databases">
        <authorList>
            <person name="Varghese N."/>
            <person name="Submissions S."/>
        </authorList>
    </citation>
    <scope>NUCLEOTIDE SEQUENCE [LARGE SCALE GENOMIC DNA]</scope>
    <source>
        <strain evidence="2">IBRC-M 10761</strain>
    </source>
</reference>
<dbReference type="RefSeq" id="WP_092176710.1">
    <property type="nucleotide sequence ID" value="NZ_FNZH01000005.1"/>
</dbReference>
<proteinExistence type="predicted"/>
<dbReference type="PANTHER" id="PTHR37466:SF1">
    <property type="entry name" value="SLR1628 PROTEIN"/>
    <property type="match status" value="1"/>
</dbReference>
<dbReference type="Pfam" id="PF09996">
    <property type="entry name" value="DUF2237"/>
    <property type="match status" value="1"/>
</dbReference>
<organism evidence="1 2">
    <name type="scientific">Cyclobacterium xiamenense</name>
    <dbReference type="NCBI Taxonomy" id="1297121"/>
    <lineage>
        <taxon>Bacteria</taxon>
        <taxon>Pseudomonadati</taxon>
        <taxon>Bacteroidota</taxon>
        <taxon>Cytophagia</taxon>
        <taxon>Cytophagales</taxon>
        <taxon>Cyclobacteriaceae</taxon>
        <taxon>Cyclobacterium</taxon>
    </lineage>
</organism>
<protein>
    <recommendedName>
        <fullName evidence="3">DUF2237 domain-containing protein</fullName>
    </recommendedName>
</protein>